<dbReference type="EMBL" id="QNUK01001202">
    <property type="protein sequence ID" value="KAF5886101.1"/>
    <property type="molecule type" value="Genomic_DNA"/>
</dbReference>
<organism evidence="1 2">
    <name type="scientific">Clarias magur</name>
    <name type="common">Asian catfish</name>
    <name type="synonym">Macropteronotus magur</name>
    <dbReference type="NCBI Taxonomy" id="1594786"/>
    <lineage>
        <taxon>Eukaryota</taxon>
        <taxon>Metazoa</taxon>
        <taxon>Chordata</taxon>
        <taxon>Craniata</taxon>
        <taxon>Vertebrata</taxon>
        <taxon>Euteleostomi</taxon>
        <taxon>Actinopterygii</taxon>
        <taxon>Neopterygii</taxon>
        <taxon>Teleostei</taxon>
        <taxon>Ostariophysi</taxon>
        <taxon>Siluriformes</taxon>
        <taxon>Clariidae</taxon>
        <taxon>Clarias</taxon>
    </lineage>
</organism>
<dbReference type="Proteomes" id="UP000727407">
    <property type="component" value="Unassembled WGS sequence"/>
</dbReference>
<evidence type="ECO:0000313" key="2">
    <source>
        <dbReference type="Proteomes" id="UP000727407"/>
    </source>
</evidence>
<comment type="caution">
    <text evidence="1">The sequence shown here is derived from an EMBL/GenBank/DDBJ whole genome shotgun (WGS) entry which is preliminary data.</text>
</comment>
<keyword evidence="2" id="KW-1185">Reference proteome</keyword>
<protein>
    <submittedName>
        <fullName evidence="1">Uncharacterized protein</fullName>
    </submittedName>
</protein>
<dbReference type="AlphaFoldDB" id="A0A8J4T2E0"/>
<evidence type="ECO:0000313" key="1">
    <source>
        <dbReference type="EMBL" id="KAF5886101.1"/>
    </source>
</evidence>
<proteinExistence type="predicted"/>
<sequence>MMGMDKDTEFLSEHLQLHNSCDDSQKAISRCKNKEEFERTSAAFSLLLLQKRSRAFKKLLKADSQKKRKQVIPEGSVEQGM</sequence>
<gene>
    <name evidence="1" type="ORF">DAT39_022594</name>
</gene>
<name>A0A8J4T2E0_CLAMG</name>
<accession>A0A8J4T2E0</accession>
<reference evidence="1" key="1">
    <citation type="submission" date="2020-07" db="EMBL/GenBank/DDBJ databases">
        <title>Clarias magur genome sequencing, assembly and annotation.</title>
        <authorList>
            <person name="Kushwaha B."/>
            <person name="Kumar R."/>
            <person name="Das P."/>
            <person name="Joshi C.G."/>
            <person name="Kumar D."/>
            <person name="Nagpure N.S."/>
            <person name="Pandey M."/>
            <person name="Agarwal S."/>
            <person name="Srivastava S."/>
            <person name="Singh M."/>
            <person name="Sahoo L."/>
            <person name="Jayasankar P."/>
            <person name="Meher P.K."/>
            <person name="Koringa P.G."/>
            <person name="Iquebal M.A."/>
            <person name="Das S.P."/>
            <person name="Bit A."/>
            <person name="Patnaik S."/>
            <person name="Patel N."/>
            <person name="Shah T.M."/>
            <person name="Hinsu A."/>
            <person name="Jena J.K."/>
        </authorList>
    </citation>
    <scope>NUCLEOTIDE SEQUENCE</scope>
    <source>
        <strain evidence="1">CIFAMagur01</strain>
        <tissue evidence="1">Testis</tissue>
    </source>
</reference>